<name>X1PWI8_9ZZZZ</name>
<proteinExistence type="predicted"/>
<comment type="caution">
    <text evidence="1">The sequence shown here is derived from an EMBL/GenBank/DDBJ whole genome shotgun (WGS) entry which is preliminary data.</text>
</comment>
<organism evidence="1">
    <name type="scientific">marine sediment metagenome</name>
    <dbReference type="NCBI Taxonomy" id="412755"/>
    <lineage>
        <taxon>unclassified sequences</taxon>
        <taxon>metagenomes</taxon>
        <taxon>ecological metagenomes</taxon>
    </lineage>
</organism>
<evidence type="ECO:0000313" key="1">
    <source>
        <dbReference type="EMBL" id="GAI43220.1"/>
    </source>
</evidence>
<gene>
    <name evidence="1" type="ORF">S06H3_43007</name>
</gene>
<reference evidence="1" key="1">
    <citation type="journal article" date="2014" name="Front. Microbiol.">
        <title>High frequency of phylogenetically diverse reductive dehalogenase-homologous genes in deep subseafloor sedimentary metagenomes.</title>
        <authorList>
            <person name="Kawai M."/>
            <person name="Futagami T."/>
            <person name="Toyoda A."/>
            <person name="Takaki Y."/>
            <person name="Nishi S."/>
            <person name="Hori S."/>
            <person name="Arai W."/>
            <person name="Tsubouchi T."/>
            <person name="Morono Y."/>
            <person name="Uchiyama I."/>
            <person name="Ito T."/>
            <person name="Fujiyama A."/>
            <person name="Inagaki F."/>
            <person name="Takami H."/>
        </authorList>
    </citation>
    <scope>NUCLEOTIDE SEQUENCE</scope>
    <source>
        <strain evidence="1">Expedition CK06-06</strain>
    </source>
</reference>
<protein>
    <submittedName>
        <fullName evidence="1">Uncharacterized protein</fullName>
    </submittedName>
</protein>
<feature type="non-terminal residue" evidence="1">
    <location>
        <position position="1"/>
    </location>
</feature>
<dbReference type="EMBL" id="BARV01026640">
    <property type="protein sequence ID" value="GAI43220.1"/>
    <property type="molecule type" value="Genomic_DNA"/>
</dbReference>
<dbReference type="AlphaFoldDB" id="X1PWI8"/>
<accession>X1PWI8</accession>
<sequence length="183" mass="19847">AVLGGAGAVLGASTDKAEVGAGPRACPVLWTPDGGQPHRVARTVSASEALKRRKLIVILFGGGTRSSESIGDPAHRYIPKLWNDMVPRGTLFTNMRVEHKVVHPNCAGSIMTGHWEWDDIDWTRPVTHPTIFETYRKARRAPDTATWAFVYASILAKTGESLASGYGRPYAANVVEPPRDLST</sequence>